<proteinExistence type="inferred from homology"/>
<keyword evidence="2" id="KW-0564">Palmitate</keyword>
<dbReference type="PANTHER" id="PTHR30203:SF33">
    <property type="entry name" value="BLR4455 PROTEIN"/>
    <property type="match status" value="1"/>
</dbReference>
<dbReference type="Gene3D" id="1.20.1600.10">
    <property type="entry name" value="Outer membrane efflux proteins (OEP)"/>
    <property type="match status" value="1"/>
</dbReference>
<dbReference type="SUPFAM" id="SSF56954">
    <property type="entry name" value="Outer membrane efflux proteins (OEP)"/>
    <property type="match status" value="1"/>
</dbReference>
<dbReference type="Gene3D" id="2.20.200.10">
    <property type="entry name" value="Outer membrane efflux proteins (OEP)"/>
    <property type="match status" value="1"/>
</dbReference>
<accession>A0A7X5UDS5</accession>
<keyword evidence="2" id="KW-1134">Transmembrane beta strand</keyword>
<dbReference type="InterPro" id="IPR003423">
    <property type="entry name" value="OMP_efflux"/>
</dbReference>
<feature type="signal peptide" evidence="2">
    <location>
        <begin position="1"/>
        <end position="32"/>
    </location>
</feature>
<dbReference type="NCBIfam" id="TIGR01845">
    <property type="entry name" value="outer_NodT"/>
    <property type="match status" value="1"/>
</dbReference>
<keyword evidence="2" id="KW-0812">Transmembrane</keyword>
<comment type="subcellular location">
    <subcellularLocation>
        <location evidence="2">Cell outer membrane</location>
        <topology evidence="2">Lipid-anchor</topology>
    </subcellularLocation>
</comment>
<organism evidence="3 4">
    <name type="scientific">Luteibacter anthropi</name>
    <dbReference type="NCBI Taxonomy" id="564369"/>
    <lineage>
        <taxon>Bacteria</taxon>
        <taxon>Pseudomonadati</taxon>
        <taxon>Pseudomonadota</taxon>
        <taxon>Gammaproteobacteria</taxon>
        <taxon>Lysobacterales</taxon>
        <taxon>Rhodanobacteraceae</taxon>
        <taxon>Luteibacter</taxon>
    </lineage>
</organism>
<dbReference type="InterPro" id="IPR010131">
    <property type="entry name" value="MdtP/NodT-like"/>
</dbReference>
<evidence type="ECO:0000313" key="3">
    <source>
        <dbReference type="EMBL" id="NII08348.1"/>
    </source>
</evidence>
<dbReference type="GO" id="GO:0015562">
    <property type="term" value="F:efflux transmembrane transporter activity"/>
    <property type="evidence" value="ECO:0007669"/>
    <property type="project" value="InterPro"/>
</dbReference>
<gene>
    <name evidence="3" type="ORF">HBF25_18330</name>
</gene>
<evidence type="ECO:0000313" key="4">
    <source>
        <dbReference type="Proteomes" id="UP000490980"/>
    </source>
</evidence>
<evidence type="ECO:0000256" key="2">
    <source>
        <dbReference type="RuleBase" id="RU362097"/>
    </source>
</evidence>
<reference evidence="3 4" key="1">
    <citation type="submission" date="2020-03" db="EMBL/GenBank/DDBJ databases">
        <authorList>
            <person name="Lai Q."/>
        </authorList>
    </citation>
    <scope>NUCLEOTIDE SEQUENCE [LARGE SCALE GENOMIC DNA]</scope>
    <source>
        <strain evidence="3 4">CCUG 25036</strain>
    </source>
</reference>
<comment type="caution">
    <text evidence="3">The sequence shown here is derived from an EMBL/GenBank/DDBJ whole genome shotgun (WGS) entry which is preliminary data.</text>
</comment>
<keyword evidence="2" id="KW-0732">Signal</keyword>
<dbReference type="GO" id="GO:0009279">
    <property type="term" value="C:cell outer membrane"/>
    <property type="evidence" value="ECO:0007669"/>
    <property type="project" value="UniProtKB-SubCell"/>
</dbReference>
<keyword evidence="2" id="KW-0449">Lipoprotein</keyword>
<dbReference type="PANTHER" id="PTHR30203">
    <property type="entry name" value="OUTER MEMBRANE CATION EFFLUX PROTEIN"/>
    <property type="match status" value="1"/>
</dbReference>
<feature type="chain" id="PRO_5031595070" evidence="2">
    <location>
        <begin position="33"/>
        <end position="490"/>
    </location>
</feature>
<name>A0A7X5UDS5_9GAMM</name>
<keyword evidence="4" id="KW-1185">Reference proteome</keyword>
<comment type="similarity">
    <text evidence="1 2">Belongs to the outer membrane factor (OMF) (TC 1.B.17) family.</text>
</comment>
<dbReference type="EMBL" id="JAARLZ010000012">
    <property type="protein sequence ID" value="NII08348.1"/>
    <property type="molecule type" value="Genomic_DNA"/>
</dbReference>
<keyword evidence="2" id="KW-0472">Membrane</keyword>
<sequence length="490" mass="51976">MVATPPSPAWRHTMIRSLVLCAAIATICAGCAAGPDYKRPSLPAPSGYVRGEQPAVIGTDTAQAQRFSPAPVQGEWWTMFGSAALDARVKQALAHNASLDAALAALDAARENVAAQRATYFPSAQLSYAPSRQRDAVGTLSPTLSNNATYYSLHTARLDVSYAPDVFGLNRRTVESLSAQAEGQRYQLDAARLTIATNVVNAAITEASLRAQIDATNEVIADGERALTILRDQARLGYASAMDVAAQESALAQSRQALPGLRKQLAQNRDLLAVLCGEAPADGGSPEFVMDGLTLPATLPEVVPAKLVDQRPDVKAAETDVQAASAAVGIALASRLPQLNLTASYGSSATTFSRMFTDDNVFWSLAGSVTQSVFDFGALKHKQRSAEAELRQSVAQYRGVVLGAFQDVADTLYALEEDAHAYAAANDAEVAAQRTMKLTAEQQRLGYVGTLAAITARQAWQQARIAKIQAQATRLQDSAALVQALGGNWM</sequence>
<protein>
    <submittedName>
        <fullName evidence="3">Efflux transporter outer membrane subunit</fullName>
    </submittedName>
</protein>
<dbReference type="Proteomes" id="UP000490980">
    <property type="component" value="Unassembled WGS sequence"/>
</dbReference>
<dbReference type="Pfam" id="PF02321">
    <property type="entry name" value="OEP"/>
    <property type="match status" value="2"/>
</dbReference>
<dbReference type="AlphaFoldDB" id="A0A7X5UDS5"/>
<evidence type="ECO:0000256" key="1">
    <source>
        <dbReference type="ARBA" id="ARBA00007613"/>
    </source>
</evidence>